<proteinExistence type="predicted"/>
<evidence type="ECO:0000256" key="1">
    <source>
        <dbReference type="SAM" id="MobiDB-lite"/>
    </source>
</evidence>
<feature type="compositionally biased region" description="Basic and acidic residues" evidence="1">
    <location>
        <begin position="23"/>
        <end position="33"/>
    </location>
</feature>
<protein>
    <submittedName>
        <fullName evidence="2">Uncharacterized protein</fullName>
    </submittedName>
</protein>
<feature type="compositionally biased region" description="Gly residues" evidence="1">
    <location>
        <begin position="1"/>
        <end position="11"/>
    </location>
</feature>
<feature type="compositionally biased region" description="Basic and acidic residues" evidence="1">
    <location>
        <begin position="227"/>
        <end position="246"/>
    </location>
</feature>
<evidence type="ECO:0000313" key="2">
    <source>
        <dbReference type="EMBL" id="KAJ7743775.1"/>
    </source>
</evidence>
<comment type="caution">
    <text evidence="2">The sequence shown here is derived from an EMBL/GenBank/DDBJ whole genome shotgun (WGS) entry which is preliminary data.</text>
</comment>
<gene>
    <name evidence="2" type="ORF">B0H16DRAFT_1693347</name>
</gene>
<dbReference type="Proteomes" id="UP001215598">
    <property type="component" value="Unassembled WGS sequence"/>
</dbReference>
<feature type="compositionally biased region" description="Basic and acidic residues" evidence="1">
    <location>
        <begin position="189"/>
        <end position="204"/>
    </location>
</feature>
<organism evidence="2 3">
    <name type="scientific">Mycena metata</name>
    <dbReference type="NCBI Taxonomy" id="1033252"/>
    <lineage>
        <taxon>Eukaryota</taxon>
        <taxon>Fungi</taxon>
        <taxon>Dikarya</taxon>
        <taxon>Basidiomycota</taxon>
        <taxon>Agaricomycotina</taxon>
        <taxon>Agaricomycetes</taxon>
        <taxon>Agaricomycetidae</taxon>
        <taxon>Agaricales</taxon>
        <taxon>Marasmiineae</taxon>
        <taxon>Mycenaceae</taxon>
        <taxon>Mycena</taxon>
    </lineage>
</organism>
<dbReference type="EMBL" id="JARKIB010000089">
    <property type="protein sequence ID" value="KAJ7743775.1"/>
    <property type="molecule type" value="Genomic_DNA"/>
</dbReference>
<name>A0AAD7IJN8_9AGAR</name>
<feature type="region of interest" description="Disordered" evidence="1">
    <location>
        <begin position="163"/>
        <end position="246"/>
    </location>
</feature>
<accession>A0AAD7IJN8</accession>
<reference evidence="2" key="1">
    <citation type="submission" date="2023-03" db="EMBL/GenBank/DDBJ databases">
        <title>Massive genome expansion in bonnet fungi (Mycena s.s.) driven by repeated elements and novel gene families across ecological guilds.</title>
        <authorList>
            <consortium name="Lawrence Berkeley National Laboratory"/>
            <person name="Harder C.B."/>
            <person name="Miyauchi S."/>
            <person name="Viragh M."/>
            <person name="Kuo A."/>
            <person name="Thoen E."/>
            <person name="Andreopoulos B."/>
            <person name="Lu D."/>
            <person name="Skrede I."/>
            <person name="Drula E."/>
            <person name="Henrissat B."/>
            <person name="Morin E."/>
            <person name="Kohler A."/>
            <person name="Barry K."/>
            <person name="LaButti K."/>
            <person name="Morin E."/>
            <person name="Salamov A."/>
            <person name="Lipzen A."/>
            <person name="Mereny Z."/>
            <person name="Hegedus B."/>
            <person name="Baldrian P."/>
            <person name="Stursova M."/>
            <person name="Weitz H."/>
            <person name="Taylor A."/>
            <person name="Grigoriev I.V."/>
            <person name="Nagy L.G."/>
            <person name="Martin F."/>
            <person name="Kauserud H."/>
        </authorList>
    </citation>
    <scope>NUCLEOTIDE SEQUENCE</scope>
    <source>
        <strain evidence="2">CBHHK182m</strain>
    </source>
</reference>
<feature type="region of interest" description="Disordered" evidence="1">
    <location>
        <begin position="1"/>
        <end position="45"/>
    </location>
</feature>
<evidence type="ECO:0000313" key="3">
    <source>
        <dbReference type="Proteomes" id="UP001215598"/>
    </source>
</evidence>
<keyword evidence="3" id="KW-1185">Reference proteome</keyword>
<feature type="compositionally biased region" description="Basic and acidic residues" evidence="1">
    <location>
        <begin position="86"/>
        <end position="107"/>
    </location>
</feature>
<feature type="region of interest" description="Disordered" evidence="1">
    <location>
        <begin position="78"/>
        <end position="149"/>
    </location>
</feature>
<sequence>MAKTADGGGPGPTAQRSAGGEEVELRVSGKFGDDAGVTGDASRVTYSQREMITTRGWGPDKPEMGGMCLEWVEIVKEAPELSGGRRGHEGTGADRSCDRRSGVEPECTRGPQGQPSKQMRPAKDPENTVMSLSQEGRSMRNIRSYDQSRTMPILGDEQMSRSALLGTPQLSKGDRLTGLGLRDGNVSDTKVRYGPERSARRSEPEWTGGISKKQETTRSRTAVVGMAERELRRRDRRSGDATEERR</sequence>
<dbReference type="AlphaFoldDB" id="A0AAD7IJN8"/>